<feature type="transmembrane region" description="Helical" evidence="2">
    <location>
        <begin position="111"/>
        <end position="130"/>
    </location>
</feature>
<keyword evidence="2" id="KW-0472">Membrane</keyword>
<protein>
    <submittedName>
        <fullName evidence="4">Leader peptidase (Prepilin peptidase) / N-methyltransferase</fullName>
    </submittedName>
</protein>
<organism evidence="4 5">
    <name type="scientific">Micromonospora humi</name>
    <dbReference type="NCBI Taxonomy" id="745366"/>
    <lineage>
        <taxon>Bacteria</taxon>
        <taxon>Bacillati</taxon>
        <taxon>Actinomycetota</taxon>
        <taxon>Actinomycetes</taxon>
        <taxon>Micromonosporales</taxon>
        <taxon>Micromonosporaceae</taxon>
        <taxon>Micromonospora</taxon>
    </lineage>
</organism>
<reference evidence="5" key="1">
    <citation type="submission" date="2016-06" db="EMBL/GenBank/DDBJ databases">
        <authorList>
            <person name="Varghese N."/>
            <person name="Submissions Spin"/>
        </authorList>
    </citation>
    <scope>NUCLEOTIDE SEQUENCE [LARGE SCALE GENOMIC DNA]</scope>
    <source>
        <strain evidence="5">DSM 45647</strain>
    </source>
</reference>
<evidence type="ECO:0000313" key="5">
    <source>
        <dbReference type="Proteomes" id="UP000199360"/>
    </source>
</evidence>
<proteinExistence type="inferred from homology"/>
<dbReference type="GO" id="GO:0005886">
    <property type="term" value="C:plasma membrane"/>
    <property type="evidence" value="ECO:0007669"/>
    <property type="project" value="TreeGrafter"/>
</dbReference>
<gene>
    <name evidence="4" type="ORF">GA0070213_105143</name>
</gene>
<feature type="transmembrane region" description="Helical" evidence="2">
    <location>
        <begin position="142"/>
        <end position="162"/>
    </location>
</feature>
<evidence type="ECO:0000256" key="2">
    <source>
        <dbReference type="SAM" id="Phobius"/>
    </source>
</evidence>
<feature type="transmembrane region" description="Helical" evidence="2">
    <location>
        <begin position="182"/>
        <end position="203"/>
    </location>
</feature>
<dbReference type="EMBL" id="FMDM01000005">
    <property type="protein sequence ID" value="SCG54962.1"/>
    <property type="molecule type" value="Genomic_DNA"/>
</dbReference>
<feature type="transmembrane region" description="Helical" evidence="2">
    <location>
        <begin position="215"/>
        <end position="232"/>
    </location>
</feature>
<dbReference type="PANTHER" id="PTHR30487:SF0">
    <property type="entry name" value="PREPILIN LEADER PEPTIDASE_N-METHYLTRANSFERASE-RELATED"/>
    <property type="match status" value="1"/>
</dbReference>
<dbReference type="RefSeq" id="WP_091061778.1">
    <property type="nucleotide sequence ID" value="NZ_FMDM01000005.1"/>
</dbReference>
<dbReference type="STRING" id="745366.GA0070213_105143"/>
<dbReference type="OrthoDB" id="3388265at2"/>
<dbReference type="PANTHER" id="PTHR30487">
    <property type="entry name" value="TYPE 4 PREPILIN-LIKE PROTEINS LEADER PEPTIDE-PROCESSING ENZYME"/>
    <property type="match status" value="1"/>
</dbReference>
<dbReference type="AlphaFoldDB" id="A0A1C5I918"/>
<keyword evidence="4" id="KW-0489">Methyltransferase</keyword>
<dbReference type="GO" id="GO:0008168">
    <property type="term" value="F:methyltransferase activity"/>
    <property type="evidence" value="ECO:0007669"/>
    <property type="project" value="UniProtKB-KW"/>
</dbReference>
<accession>A0A1C5I918</accession>
<dbReference type="GO" id="GO:0004190">
    <property type="term" value="F:aspartic-type endopeptidase activity"/>
    <property type="evidence" value="ECO:0007669"/>
    <property type="project" value="InterPro"/>
</dbReference>
<keyword evidence="2" id="KW-1133">Transmembrane helix</keyword>
<feature type="domain" description="Prepilin type IV endopeptidase peptidase" evidence="3">
    <location>
        <begin position="89"/>
        <end position="193"/>
    </location>
</feature>
<keyword evidence="2" id="KW-0812">Transmembrane</keyword>
<feature type="transmembrane region" description="Helical" evidence="2">
    <location>
        <begin position="57"/>
        <end position="76"/>
    </location>
</feature>
<dbReference type="InterPro" id="IPR050882">
    <property type="entry name" value="Prepilin_peptidase/N-MTase"/>
</dbReference>
<feature type="transmembrane region" description="Helical" evidence="2">
    <location>
        <begin position="83"/>
        <end position="105"/>
    </location>
</feature>
<sequence length="234" mass="22742">MSTVSVAGAALLGALAGLVAVPLGRRLVGGPRHRASVPSGDALGLSPGGAGAGVGPATFRGGMAVAGAVVFGGLAGTHGADPALPVLLLIATAGLVLAVTDLIALRLPDPLVGAVALGGLGLVGAALVTGEPGRAATALSGAGLSLVGYLLLALLPGARLGFGDVKLAAALGFPLGWLGWPALRLGLLLPHVLAGTLVLVLLAAGRIRRDTPLPFGPAILTGAWLAAVLTWPRW</sequence>
<dbReference type="GO" id="GO:0006465">
    <property type="term" value="P:signal peptide processing"/>
    <property type="evidence" value="ECO:0007669"/>
    <property type="project" value="TreeGrafter"/>
</dbReference>
<dbReference type="Proteomes" id="UP000199360">
    <property type="component" value="Unassembled WGS sequence"/>
</dbReference>
<dbReference type="Gene3D" id="1.20.120.1220">
    <property type="match status" value="1"/>
</dbReference>
<keyword evidence="5" id="KW-1185">Reference proteome</keyword>
<keyword evidence="4" id="KW-0808">Transferase</keyword>
<dbReference type="GO" id="GO:0032259">
    <property type="term" value="P:methylation"/>
    <property type="evidence" value="ECO:0007669"/>
    <property type="project" value="UniProtKB-KW"/>
</dbReference>
<name>A0A1C5I918_9ACTN</name>
<evidence type="ECO:0000256" key="1">
    <source>
        <dbReference type="ARBA" id="ARBA00005801"/>
    </source>
</evidence>
<dbReference type="InterPro" id="IPR000045">
    <property type="entry name" value="Prepilin_IV_endopep_pep"/>
</dbReference>
<comment type="similarity">
    <text evidence="1">Belongs to the peptidase A24 family.</text>
</comment>
<evidence type="ECO:0000259" key="3">
    <source>
        <dbReference type="Pfam" id="PF01478"/>
    </source>
</evidence>
<dbReference type="Pfam" id="PF01478">
    <property type="entry name" value="Peptidase_A24"/>
    <property type="match status" value="1"/>
</dbReference>
<evidence type="ECO:0000313" key="4">
    <source>
        <dbReference type="EMBL" id="SCG54962.1"/>
    </source>
</evidence>